<keyword evidence="5" id="KW-0238">DNA-binding</keyword>
<dbReference type="InterPro" id="IPR010979">
    <property type="entry name" value="Ribosomal_uS13-like_H2TH"/>
</dbReference>
<reference evidence="12 14" key="2">
    <citation type="submission" date="2018-12" db="EMBL/GenBank/DDBJ databases">
        <authorList>
            <consortium name="Pathogen Informatics"/>
        </authorList>
    </citation>
    <scope>NUCLEOTIDE SEQUENCE [LARGE SCALE GENOMIC DNA]</scope>
    <source>
        <strain evidence="12 14">NCTC13489</strain>
    </source>
</reference>
<keyword evidence="8" id="KW-0511">Multifunctional enzyme</keyword>
<dbReference type="Proteomes" id="UP000270036">
    <property type="component" value="Chromosome"/>
</dbReference>
<keyword evidence="9 12" id="KW-0326">Glycosidase</keyword>
<dbReference type="EMBL" id="LR134441">
    <property type="protein sequence ID" value="VEH96925.1"/>
    <property type="molecule type" value="Genomic_DNA"/>
</dbReference>
<evidence type="ECO:0000313" key="12">
    <source>
        <dbReference type="EMBL" id="VEH96925.1"/>
    </source>
</evidence>
<dbReference type="SUPFAM" id="SSF46946">
    <property type="entry name" value="S13-like H2TH domain"/>
    <property type="match status" value="1"/>
</dbReference>
<dbReference type="STRING" id="266748.HY04_14680"/>
<dbReference type="InterPro" id="IPR035937">
    <property type="entry name" value="FPG_N"/>
</dbReference>
<comment type="similarity">
    <text evidence="2">Belongs to the FPG family.</text>
</comment>
<dbReference type="GO" id="GO:0006284">
    <property type="term" value="P:base-excision repair"/>
    <property type="evidence" value="ECO:0007669"/>
    <property type="project" value="InterPro"/>
</dbReference>
<organism evidence="12 14">
    <name type="scientific">Kaistella antarctica</name>
    <dbReference type="NCBI Taxonomy" id="266748"/>
    <lineage>
        <taxon>Bacteria</taxon>
        <taxon>Pseudomonadati</taxon>
        <taxon>Bacteroidota</taxon>
        <taxon>Flavobacteriia</taxon>
        <taxon>Flavobacteriales</taxon>
        <taxon>Weeksellaceae</taxon>
        <taxon>Chryseobacterium group</taxon>
        <taxon>Kaistella</taxon>
    </lineage>
</organism>
<dbReference type="EMBL" id="JPEP01000002">
    <property type="protein sequence ID" value="KEY19631.1"/>
    <property type="molecule type" value="Genomic_DNA"/>
</dbReference>
<dbReference type="RefSeq" id="WP_034720917.1">
    <property type="nucleotide sequence ID" value="NZ_FOIX01000003.1"/>
</dbReference>
<proteinExistence type="inferred from homology"/>
<dbReference type="InterPro" id="IPR012319">
    <property type="entry name" value="FPG_cat"/>
</dbReference>
<dbReference type="Pfam" id="PF01149">
    <property type="entry name" value="Fapy_DNA_glyco"/>
    <property type="match status" value="1"/>
</dbReference>
<evidence type="ECO:0000256" key="7">
    <source>
        <dbReference type="ARBA" id="ARBA00023239"/>
    </source>
</evidence>
<evidence type="ECO:0000256" key="2">
    <source>
        <dbReference type="ARBA" id="ARBA00009409"/>
    </source>
</evidence>
<dbReference type="KEGG" id="cant:NCTC13489_00644"/>
<evidence type="ECO:0000313" key="14">
    <source>
        <dbReference type="Proteomes" id="UP000270036"/>
    </source>
</evidence>
<dbReference type="Gene3D" id="3.20.190.10">
    <property type="entry name" value="MutM-like, N-terminal"/>
    <property type="match status" value="1"/>
</dbReference>
<dbReference type="Pfam" id="PF06831">
    <property type="entry name" value="H2TH"/>
    <property type="match status" value="1"/>
</dbReference>
<name>A0A448NNU5_9FLAO</name>
<dbReference type="EC" id="3.2.2.23" evidence="12"/>
<evidence type="ECO:0000256" key="5">
    <source>
        <dbReference type="ARBA" id="ARBA00023125"/>
    </source>
</evidence>
<keyword evidence="6" id="KW-0234">DNA repair</keyword>
<dbReference type="OrthoDB" id="9800855at2"/>
<dbReference type="GO" id="GO:0016829">
    <property type="term" value="F:lyase activity"/>
    <property type="evidence" value="ECO:0007669"/>
    <property type="project" value="UniProtKB-KW"/>
</dbReference>
<dbReference type="SUPFAM" id="SSF81624">
    <property type="entry name" value="N-terminal domain of MutM-like DNA repair proteins"/>
    <property type="match status" value="1"/>
</dbReference>
<dbReference type="InterPro" id="IPR015886">
    <property type="entry name" value="H2TH_FPG"/>
</dbReference>
<evidence type="ECO:0000313" key="11">
    <source>
        <dbReference type="EMBL" id="KEY19631.1"/>
    </source>
</evidence>
<dbReference type="Gene3D" id="1.10.8.50">
    <property type="match status" value="1"/>
</dbReference>
<dbReference type="PROSITE" id="PS51068">
    <property type="entry name" value="FPG_CAT"/>
    <property type="match status" value="1"/>
</dbReference>
<keyword evidence="3" id="KW-0227">DNA damage</keyword>
<evidence type="ECO:0000256" key="4">
    <source>
        <dbReference type="ARBA" id="ARBA00022801"/>
    </source>
</evidence>
<dbReference type="GO" id="GO:0008270">
    <property type="term" value="F:zinc ion binding"/>
    <property type="evidence" value="ECO:0007669"/>
    <property type="project" value="InterPro"/>
</dbReference>
<keyword evidence="4 12" id="KW-0378">Hydrolase</keyword>
<dbReference type="GO" id="GO:0003684">
    <property type="term" value="F:damaged DNA binding"/>
    <property type="evidence" value="ECO:0007669"/>
    <property type="project" value="InterPro"/>
</dbReference>
<dbReference type="PANTHER" id="PTHR22993">
    <property type="entry name" value="FORMAMIDOPYRIMIDINE-DNA GLYCOSYLASE"/>
    <property type="match status" value="1"/>
</dbReference>
<dbReference type="AlphaFoldDB" id="A0A448NNU5"/>
<dbReference type="GO" id="GO:0003906">
    <property type="term" value="F:DNA-(apurinic or apyrimidinic site) endonuclease activity"/>
    <property type="evidence" value="ECO:0007669"/>
    <property type="project" value="InterPro"/>
</dbReference>
<keyword evidence="7" id="KW-0456">Lyase</keyword>
<comment type="catalytic activity">
    <reaction evidence="1">
        <text>Hydrolysis of DNA containing ring-opened 7-methylguanine residues, releasing 2,6-diamino-4-hydroxy-5-(N-methyl)formamidopyrimidine.</text>
        <dbReference type="EC" id="3.2.2.23"/>
    </reaction>
</comment>
<dbReference type="Proteomes" id="UP000028349">
    <property type="component" value="Unassembled WGS sequence"/>
</dbReference>
<protein>
    <submittedName>
        <fullName evidence="12">Formamidopyrimidine-DNA glycosylase</fullName>
        <ecNumber evidence="12">3.2.2.23</ecNumber>
    </submittedName>
</protein>
<evidence type="ECO:0000256" key="9">
    <source>
        <dbReference type="ARBA" id="ARBA00023295"/>
    </source>
</evidence>
<dbReference type="SMART" id="SM00898">
    <property type="entry name" value="Fapy_DNA_glyco"/>
    <property type="match status" value="1"/>
</dbReference>
<gene>
    <name evidence="12" type="primary">mutM</name>
    <name evidence="11" type="ORF">HY04_14680</name>
    <name evidence="12" type="ORF">NCTC13489_00644</name>
</gene>
<dbReference type="SMART" id="SM01232">
    <property type="entry name" value="H2TH"/>
    <property type="match status" value="1"/>
</dbReference>
<accession>A0A448NNU5</accession>
<evidence type="ECO:0000259" key="10">
    <source>
        <dbReference type="PROSITE" id="PS51068"/>
    </source>
</evidence>
<dbReference type="GO" id="GO:0008534">
    <property type="term" value="F:oxidized purine nucleobase lesion DNA N-glycosylase activity"/>
    <property type="evidence" value="ECO:0007669"/>
    <property type="project" value="UniProtKB-EC"/>
</dbReference>
<evidence type="ECO:0000256" key="6">
    <source>
        <dbReference type="ARBA" id="ARBA00023204"/>
    </source>
</evidence>
<feature type="domain" description="Formamidopyrimidine-DNA glycosylase catalytic" evidence="10">
    <location>
        <begin position="2"/>
        <end position="87"/>
    </location>
</feature>
<evidence type="ECO:0000256" key="1">
    <source>
        <dbReference type="ARBA" id="ARBA00001668"/>
    </source>
</evidence>
<dbReference type="PANTHER" id="PTHR22993:SF9">
    <property type="entry name" value="FORMAMIDOPYRIMIDINE-DNA GLYCOSYLASE"/>
    <property type="match status" value="1"/>
</dbReference>
<evidence type="ECO:0000256" key="3">
    <source>
        <dbReference type="ARBA" id="ARBA00022763"/>
    </source>
</evidence>
<keyword evidence="13" id="KW-1185">Reference proteome</keyword>
<evidence type="ECO:0000256" key="8">
    <source>
        <dbReference type="ARBA" id="ARBA00023268"/>
    </source>
</evidence>
<sequence>MPEGPTIVVFKKRIEKFEGKKVSESGGYNNPFAEEITGKKLISVETYGKYLLLDFKDLLITVHFGLFGSFLINEFKKVNASFSLFFGDDFINFYVVRIKKLEKYYQFDQEINVLSDQYQSKKTQKLLLEKYAEKNIGDVLLNQDVFPGLGNIIRNEVLFLSKIHPESQVNKIPAKKIKELLEIIKEFSKASIELIEQKIWKSSSSVYKKKEWENQEVVEYVASKIKRKTYVVEKVQKIY</sequence>
<evidence type="ECO:0000313" key="13">
    <source>
        <dbReference type="Proteomes" id="UP000028349"/>
    </source>
</evidence>
<reference evidence="11 13" key="1">
    <citation type="submission" date="2014-07" db="EMBL/GenBank/DDBJ databases">
        <authorList>
            <person name="Pisani N.G."/>
            <person name="Newman J.D."/>
        </authorList>
    </citation>
    <scope>NUCLEOTIDE SEQUENCE [LARGE SCALE GENOMIC DNA]</scope>
    <source>
        <strain evidence="11 13">LMG 24720</strain>
    </source>
</reference>